<dbReference type="GO" id="GO:0061630">
    <property type="term" value="F:ubiquitin protein ligase activity"/>
    <property type="evidence" value="ECO:0007669"/>
    <property type="project" value="TreeGrafter"/>
</dbReference>
<comment type="caution">
    <text evidence="4">The sequence shown here is derived from an EMBL/GenBank/DDBJ whole genome shotgun (WGS) entry which is preliminary data.</text>
</comment>
<dbReference type="PANTHER" id="PTHR46858">
    <property type="entry name" value="OS05G0521000 PROTEIN"/>
    <property type="match status" value="1"/>
</dbReference>
<dbReference type="GO" id="GO:0043066">
    <property type="term" value="P:negative regulation of apoptotic process"/>
    <property type="evidence" value="ECO:0007669"/>
    <property type="project" value="TreeGrafter"/>
</dbReference>
<evidence type="ECO:0000313" key="4">
    <source>
        <dbReference type="EMBL" id="KAJ9583604.1"/>
    </source>
</evidence>
<evidence type="ECO:0008006" key="6">
    <source>
        <dbReference type="Google" id="ProtNLM"/>
    </source>
</evidence>
<reference evidence="4" key="1">
    <citation type="journal article" date="2023" name="IScience">
        <title>Live-bearing cockroach genome reveals convergent evolutionary mechanisms linked to viviparity in insects and beyond.</title>
        <authorList>
            <person name="Fouks B."/>
            <person name="Harrison M.C."/>
            <person name="Mikhailova A.A."/>
            <person name="Marchal E."/>
            <person name="English S."/>
            <person name="Carruthers M."/>
            <person name="Jennings E.C."/>
            <person name="Chiamaka E.L."/>
            <person name="Frigard R.A."/>
            <person name="Pippel M."/>
            <person name="Attardo G.M."/>
            <person name="Benoit J.B."/>
            <person name="Bornberg-Bauer E."/>
            <person name="Tobe S.S."/>
        </authorList>
    </citation>
    <scope>NUCLEOTIDE SEQUENCE</scope>
    <source>
        <strain evidence="4">Stay&amp;Tobe</strain>
    </source>
</reference>
<proteinExistence type="predicted"/>
<name>A0AAD8EBB9_DIPPU</name>
<reference evidence="4" key="2">
    <citation type="submission" date="2023-05" db="EMBL/GenBank/DDBJ databases">
        <authorList>
            <person name="Fouks B."/>
        </authorList>
    </citation>
    <scope>NUCLEOTIDE SEQUENCE</scope>
    <source>
        <strain evidence="4">Stay&amp;Tobe</strain>
        <tissue evidence="4">Testes</tissue>
    </source>
</reference>
<organism evidence="4 5">
    <name type="scientific">Diploptera punctata</name>
    <name type="common">Pacific beetle cockroach</name>
    <dbReference type="NCBI Taxonomy" id="6984"/>
    <lineage>
        <taxon>Eukaryota</taxon>
        <taxon>Metazoa</taxon>
        <taxon>Ecdysozoa</taxon>
        <taxon>Arthropoda</taxon>
        <taxon>Hexapoda</taxon>
        <taxon>Insecta</taxon>
        <taxon>Pterygota</taxon>
        <taxon>Neoptera</taxon>
        <taxon>Polyneoptera</taxon>
        <taxon>Dictyoptera</taxon>
        <taxon>Blattodea</taxon>
        <taxon>Blaberoidea</taxon>
        <taxon>Blaberidae</taxon>
        <taxon>Diplopterinae</taxon>
        <taxon>Diploptera</taxon>
    </lineage>
</organism>
<evidence type="ECO:0000256" key="1">
    <source>
        <dbReference type="ARBA" id="ARBA00022723"/>
    </source>
</evidence>
<protein>
    <recommendedName>
        <fullName evidence="6">RING-type domain-containing protein</fullName>
    </recommendedName>
</protein>
<dbReference type="Gene3D" id="3.30.40.10">
    <property type="entry name" value="Zinc/RING finger domain, C3HC4 (zinc finger)"/>
    <property type="match status" value="1"/>
</dbReference>
<accession>A0AAD8EBB9</accession>
<keyword evidence="1" id="KW-0479">Metal-binding</keyword>
<dbReference type="AlphaFoldDB" id="A0AAD8EBB9"/>
<dbReference type="GO" id="GO:0016567">
    <property type="term" value="P:protein ubiquitination"/>
    <property type="evidence" value="ECO:0007669"/>
    <property type="project" value="TreeGrafter"/>
</dbReference>
<evidence type="ECO:0000313" key="5">
    <source>
        <dbReference type="Proteomes" id="UP001233999"/>
    </source>
</evidence>
<evidence type="ECO:0000256" key="3">
    <source>
        <dbReference type="ARBA" id="ARBA00022833"/>
    </source>
</evidence>
<dbReference type="GO" id="GO:0010468">
    <property type="term" value="P:regulation of gene expression"/>
    <property type="evidence" value="ECO:0007669"/>
    <property type="project" value="TreeGrafter"/>
</dbReference>
<evidence type="ECO:0000256" key="2">
    <source>
        <dbReference type="ARBA" id="ARBA00022771"/>
    </source>
</evidence>
<dbReference type="Pfam" id="PF13920">
    <property type="entry name" value="zf-C3HC4_3"/>
    <property type="match status" value="1"/>
</dbReference>
<keyword evidence="2" id="KW-0863">Zinc-finger</keyword>
<gene>
    <name evidence="4" type="ORF">L9F63_022048</name>
</gene>
<dbReference type="PANTHER" id="PTHR46858:SF5">
    <property type="entry name" value="E3 UBIQUITIN-PROTEIN LIGASE APD1-RELATED"/>
    <property type="match status" value="1"/>
</dbReference>
<dbReference type="InterPro" id="IPR013083">
    <property type="entry name" value="Znf_RING/FYVE/PHD"/>
</dbReference>
<dbReference type="Proteomes" id="UP001233999">
    <property type="component" value="Unassembled WGS sequence"/>
</dbReference>
<dbReference type="SUPFAM" id="SSF57850">
    <property type="entry name" value="RING/U-box"/>
    <property type="match status" value="1"/>
</dbReference>
<dbReference type="EMBL" id="JASPKZ010007562">
    <property type="protein sequence ID" value="KAJ9583604.1"/>
    <property type="molecule type" value="Genomic_DNA"/>
</dbReference>
<keyword evidence="5" id="KW-1185">Reference proteome</keyword>
<sequence length="290" mass="33139">MTDPGKPNPNIPPHCGDVRSPLAQTQIQTSTEEEDREITYTTETLPADFITLFGAMQLTTNTSQREDLEQTYWGDNEQSSSENEVSVRLCKTCRKGKLKILGCRTCDNIVQLRNCRKKKWERRKKKLAKRKGQLEISALPLLPLLKDNWNNEPSTSATNGKPPIHSGPSVARLYMAQSRKRKLNLKVKSSSSSGSDTPLIDSATSKKSDTSLLYQYQNNKFNILSEELCSLCKSRPKNAVIIHEYEGHQCYCYQCTLKLWRLHGNCPLCQCKFYKFVRMKELQIPNIEED</sequence>
<keyword evidence="3" id="KW-0862">Zinc</keyword>
<dbReference type="GO" id="GO:0008270">
    <property type="term" value="F:zinc ion binding"/>
    <property type="evidence" value="ECO:0007669"/>
    <property type="project" value="UniProtKB-KW"/>
</dbReference>